<organism evidence="2 3">
    <name type="scientific">Fusarium ambrosium</name>
    <dbReference type="NCBI Taxonomy" id="131363"/>
    <lineage>
        <taxon>Eukaryota</taxon>
        <taxon>Fungi</taxon>
        <taxon>Dikarya</taxon>
        <taxon>Ascomycota</taxon>
        <taxon>Pezizomycotina</taxon>
        <taxon>Sordariomycetes</taxon>
        <taxon>Hypocreomycetidae</taxon>
        <taxon>Hypocreales</taxon>
        <taxon>Nectriaceae</taxon>
        <taxon>Fusarium</taxon>
        <taxon>Fusarium solani species complex</taxon>
    </lineage>
</organism>
<proteinExistence type="predicted"/>
<comment type="caution">
    <text evidence="2">The sequence shown here is derived from an EMBL/GenBank/DDBJ whole genome shotgun (WGS) entry which is preliminary data.</text>
</comment>
<feature type="signal peptide" evidence="1">
    <location>
        <begin position="1"/>
        <end position="20"/>
    </location>
</feature>
<keyword evidence="3" id="KW-1185">Reference proteome</keyword>
<dbReference type="Pfam" id="PF17615">
    <property type="entry name" value="C166"/>
    <property type="match status" value="1"/>
</dbReference>
<protein>
    <recommendedName>
        <fullName evidence="4">Cell wall galactomannoprotein</fullName>
    </recommendedName>
</protein>
<dbReference type="Proteomes" id="UP000288429">
    <property type="component" value="Unassembled WGS sequence"/>
</dbReference>
<name>A0A428TJY7_9HYPO</name>
<sequence length="178" mass="18868">MQFKLLTAVTTFLAASSVQAAIAPSDIVNTLEKVTDLSSDTDDIAKSITSPFQIFTAAPRLIGSFKDIVTTVTGAITMLGDLPDKTDFPESGQSEICEAFTGFVKVHQNLLETIIGKKGLLSSTPFTAPIAAVLRVLENVVDKVAFIIIGTVPTCADGAKKDLEALDETLGQTIEIYS</sequence>
<evidence type="ECO:0008006" key="4">
    <source>
        <dbReference type="Google" id="ProtNLM"/>
    </source>
</evidence>
<gene>
    <name evidence="2" type="ORF">CDV31_010971</name>
</gene>
<evidence type="ECO:0000313" key="3">
    <source>
        <dbReference type="Proteomes" id="UP000288429"/>
    </source>
</evidence>
<evidence type="ECO:0000256" key="1">
    <source>
        <dbReference type="SAM" id="SignalP"/>
    </source>
</evidence>
<dbReference type="EMBL" id="NIZV01000177">
    <property type="protein sequence ID" value="RSM02322.1"/>
    <property type="molecule type" value="Genomic_DNA"/>
</dbReference>
<reference evidence="2 3" key="1">
    <citation type="submission" date="2017-06" db="EMBL/GenBank/DDBJ databases">
        <title>Cmopartive genomic analysis of Ambrosia Fusariam Clade fungi.</title>
        <authorList>
            <person name="Stajich J.E."/>
            <person name="Carrillo J."/>
            <person name="Kijimoto T."/>
            <person name="Eskalen A."/>
            <person name="O'Donnell K."/>
            <person name="Kasson M."/>
        </authorList>
    </citation>
    <scope>NUCLEOTIDE SEQUENCE [LARGE SCALE GENOMIC DNA]</scope>
    <source>
        <strain evidence="2 3">NRRL 20438</strain>
    </source>
</reference>
<dbReference type="AlphaFoldDB" id="A0A428TJY7"/>
<feature type="chain" id="PRO_5019395047" description="Cell wall galactomannoprotein" evidence="1">
    <location>
        <begin position="21"/>
        <end position="178"/>
    </location>
</feature>
<accession>A0A428TJY7</accession>
<keyword evidence="1" id="KW-0732">Signal</keyword>
<evidence type="ECO:0000313" key="2">
    <source>
        <dbReference type="EMBL" id="RSM02322.1"/>
    </source>
</evidence>